<dbReference type="Proteomes" id="UP000325313">
    <property type="component" value="Unassembled WGS sequence"/>
</dbReference>
<sequence length="77" mass="8078">MFDLKELADKPTATNEVTIQRPTIGERCSISESRPANGCSIGKILAGHRQALSQAEHDEGAACAAMLSRPRVAAGTA</sequence>
<dbReference type="AlphaFoldDB" id="A0A5B0LPA7"/>
<accession>A0A5B0LPA7</accession>
<evidence type="ECO:0000313" key="3">
    <source>
        <dbReference type="EMBL" id="KAA1130312.1"/>
    </source>
</evidence>
<comment type="caution">
    <text evidence="2">The sequence shown here is derived from an EMBL/GenBank/DDBJ whole genome shotgun (WGS) entry which is preliminary data.</text>
</comment>
<evidence type="ECO:0000313" key="2">
    <source>
        <dbReference type="EMBL" id="KAA1066049.1"/>
    </source>
</evidence>
<evidence type="ECO:0000256" key="1">
    <source>
        <dbReference type="SAM" id="MobiDB-lite"/>
    </source>
</evidence>
<dbReference type="OrthoDB" id="1922221at2759"/>
<protein>
    <submittedName>
        <fullName evidence="2">Uncharacterized protein</fullName>
    </submittedName>
</protein>
<evidence type="ECO:0000313" key="4">
    <source>
        <dbReference type="Proteomes" id="UP000324748"/>
    </source>
</evidence>
<reference evidence="4 5" key="1">
    <citation type="submission" date="2019-05" db="EMBL/GenBank/DDBJ databases">
        <title>Emergence of the Ug99 lineage of the wheat stem rust pathogen through somatic hybridization.</title>
        <authorList>
            <person name="Li F."/>
            <person name="Upadhyaya N.M."/>
            <person name="Sperschneider J."/>
            <person name="Matny O."/>
            <person name="Nguyen-Phuc H."/>
            <person name="Mago R."/>
            <person name="Raley C."/>
            <person name="Miller M.E."/>
            <person name="Silverstein K.A.T."/>
            <person name="Henningsen E."/>
            <person name="Hirsch C.D."/>
            <person name="Visser B."/>
            <person name="Pretorius Z.A."/>
            <person name="Steffenson B.J."/>
            <person name="Schwessinger B."/>
            <person name="Dodds P.N."/>
            <person name="Figueroa M."/>
        </authorList>
    </citation>
    <scope>NUCLEOTIDE SEQUENCE [LARGE SCALE GENOMIC DNA]</scope>
    <source>
        <strain evidence="2">21-0</strain>
        <strain evidence="3 5">Ug99</strain>
    </source>
</reference>
<name>A0A5B0LPA7_PUCGR</name>
<dbReference type="EMBL" id="VSWC01000196">
    <property type="protein sequence ID" value="KAA1066049.1"/>
    <property type="molecule type" value="Genomic_DNA"/>
</dbReference>
<gene>
    <name evidence="2" type="ORF">PGT21_019269</name>
    <name evidence="3" type="ORF">PGTUg99_015032</name>
</gene>
<feature type="region of interest" description="Disordered" evidence="1">
    <location>
        <begin position="1"/>
        <end position="20"/>
    </location>
</feature>
<keyword evidence="4" id="KW-1185">Reference proteome</keyword>
<proteinExistence type="predicted"/>
<dbReference type="Proteomes" id="UP000324748">
    <property type="component" value="Unassembled WGS sequence"/>
</dbReference>
<dbReference type="EMBL" id="VDEP01000110">
    <property type="protein sequence ID" value="KAA1130312.1"/>
    <property type="molecule type" value="Genomic_DNA"/>
</dbReference>
<organism evidence="2 4">
    <name type="scientific">Puccinia graminis f. sp. tritici</name>
    <dbReference type="NCBI Taxonomy" id="56615"/>
    <lineage>
        <taxon>Eukaryota</taxon>
        <taxon>Fungi</taxon>
        <taxon>Dikarya</taxon>
        <taxon>Basidiomycota</taxon>
        <taxon>Pucciniomycotina</taxon>
        <taxon>Pucciniomycetes</taxon>
        <taxon>Pucciniales</taxon>
        <taxon>Pucciniaceae</taxon>
        <taxon>Puccinia</taxon>
    </lineage>
</organism>
<evidence type="ECO:0000313" key="5">
    <source>
        <dbReference type="Proteomes" id="UP000325313"/>
    </source>
</evidence>